<feature type="zinc finger region" description="C3H1-type" evidence="12">
    <location>
        <begin position="189"/>
        <end position="212"/>
    </location>
</feature>
<evidence type="ECO:0000256" key="10">
    <source>
        <dbReference type="ARBA" id="ARBA00023163"/>
    </source>
</evidence>
<evidence type="ECO:0000256" key="7">
    <source>
        <dbReference type="ARBA" id="ARBA00022833"/>
    </source>
</evidence>
<evidence type="ECO:0000256" key="8">
    <source>
        <dbReference type="ARBA" id="ARBA00023015"/>
    </source>
</evidence>
<evidence type="ECO:0000256" key="11">
    <source>
        <dbReference type="ARBA" id="ARBA00023242"/>
    </source>
</evidence>
<accession>A0A2A3EGG4</accession>
<feature type="domain" description="G-patch" evidence="16">
    <location>
        <begin position="330"/>
        <end position="376"/>
    </location>
</feature>
<comment type="function">
    <text evidence="1">Transcription repressor.</text>
</comment>
<feature type="coiled-coil region" evidence="13">
    <location>
        <begin position="1"/>
        <end position="35"/>
    </location>
</feature>
<keyword evidence="7 12" id="KW-0862">Zinc</keyword>
<dbReference type="InterPro" id="IPR000571">
    <property type="entry name" value="Znf_CCCH"/>
</dbReference>
<evidence type="ECO:0000259" key="15">
    <source>
        <dbReference type="PROSITE" id="PS50103"/>
    </source>
</evidence>
<keyword evidence="4" id="KW-0678">Repressor</keyword>
<dbReference type="InterPro" id="IPR000467">
    <property type="entry name" value="G_patch_dom"/>
</dbReference>
<dbReference type="OrthoDB" id="5842926at2759"/>
<name>A0A2A3EGG4_APICC</name>
<dbReference type="GO" id="GO:0008270">
    <property type="term" value="F:zinc ion binding"/>
    <property type="evidence" value="ECO:0007669"/>
    <property type="project" value="UniProtKB-KW"/>
</dbReference>
<gene>
    <name evidence="17" type="ORF">APICC_02730</name>
</gene>
<keyword evidence="18" id="KW-1185">Reference proteome</keyword>
<keyword evidence="10" id="KW-0804">Transcription</keyword>
<dbReference type="PANTHER" id="PTHR46297:SF1">
    <property type="entry name" value="ZINC FINGER CCCH-TYPE WITH G PATCH DOMAIN-CONTAINING PROTEIN"/>
    <property type="match status" value="1"/>
</dbReference>
<keyword evidence="9" id="KW-0238">DNA-binding</keyword>
<evidence type="ECO:0000256" key="5">
    <source>
        <dbReference type="ARBA" id="ARBA00022723"/>
    </source>
</evidence>
<feature type="compositionally biased region" description="Acidic residues" evidence="14">
    <location>
        <begin position="285"/>
        <end position="301"/>
    </location>
</feature>
<dbReference type="SUPFAM" id="SSF63748">
    <property type="entry name" value="Tudor/PWWP/MBT"/>
    <property type="match status" value="1"/>
</dbReference>
<proteinExistence type="predicted"/>
<keyword evidence="5 12" id="KW-0479">Metal-binding</keyword>
<evidence type="ECO:0000256" key="1">
    <source>
        <dbReference type="ARBA" id="ARBA00004062"/>
    </source>
</evidence>
<dbReference type="PROSITE" id="PS50103">
    <property type="entry name" value="ZF_C3H1"/>
    <property type="match status" value="1"/>
</dbReference>
<keyword evidence="11" id="KW-0539">Nucleus</keyword>
<dbReference type="GO" id="GO:0005634">
    <property type="term" value="C:nucleus"/>
    <property type="evidence" value="ECO:0007669"/>
    <property type="project" value="UniProtKB-SubCell"/>
</dbReference>
<evidence type="ECO:0000259" key="16">
    <source>
        <dbReference type="PROSITE" id="PS50174"/>
    </source>
</evidence>
<keyword evidence="13" id="KW-0175">Coiled coil</keyword>
<dbReference type="EMBL" id="KZ288256">
    <property type="protein sequence ID" value="PBC30574.1"/>
    <property type="molecule type" value="Genomic_DNA"/>
</dbReference>
<feature type="domain" description="C3H1-type" evidence="15">
    <location>
        <begin position="189"/>
        <end position="212"/>
    </location>
</feature>
<evidence type="ECO:0000256" key="14">
    <source>
        <dbReference type="SAM" id="MobiDB-lite"/>
    </source>
</evidence>
<dbReference type="CDD" id="cd20384">
    <property type="entry name" value="Tudor_ZGPAT"/>
    <property type="match status" value="1"/>
</dbReference>
<dbReference type="Pfam" id="PF01585">
    <property type="entry name" value="G-patch"/>
    <property type="match status" value="1"/>
</dbReference>
<evidence type="ECO:0000256" key="2">
    <source>
        <dbReference type="ARBA" id="ARBA00004123"/>
    </source>
</evidence>
<organism evidence="17 18">
    <name type="scientific">Apis cerana cerana</name>
    <name type="common">Oriental honeybee</name>
    <dbReference type="NCBI Taxonomy" id="94128"/>
    <lineage>
        <taxon>Eukaryota</taxon>
        <taxon>Metazoa</taxon>
        <taxon>Ecdysozoa</taxon>
        <taxon>Arthropoda</taxon>
        <taxon>Hexapoda</taxon>
        <taxon>Insecta</taxon>
        <taxon>Pterygota</taxon>
        <taxon>Neoptera</taxon>
        <taxon>Endopterygota</taxon>
        <taxon>Hymenoptera</taxon>
        <taxon>Apocrita</taxon>
        <taxon>Aculeata</taxon>
        <taxon>Apoidea</taxon>
        <taxon>Anthophila</taxon>
        <taxon>Apidae</taxon>
        <taxon>Apis</taxon>
    </lineage>
</organism>
<feature type="compositionally biased region" description="Acidic residues" evidence="14">
    <location>
        <begin position="65"/>
        <end position="86"/>
    </location>
</feature>
<comment type="subcellular location">
    <subcellularLocation>
        <location evidence="2">Nucleus</location>
    </subcellularLocation>
</comment>
<dbReference type="GO" id="GO:0001227">
    <property type="term" value="F:DNA-binding transcription repressor activity, RNA polymerase II-specific"/>
    <property type="evidence" value="ECO:0007669"/>
    <property type="project" value="TreeGrafter"/>
</dbReference>
<protein>
    <recommendedName>
        <fullName evidence="3">Zinc finger CCCH-type with G patch domain-containing protein</fullName>
    </recommendedName>
</protein>
<evidence type="ECO:0000256" key="13">
    <source>
        <dbReference type="SAM" id="Coils"/>
    </source>
</evidence>
<dbReference type="STRING" id="94128.A0A2A3EGG4"/>
<dbReference type="SMART" id="SM00443">
    <property type="entry name" value="G_patch"/>
    <property type="match status" value="1"/>
</dbReference>
<dbReference type="AlphaFoldDB" id="A0A2A3EGG4"/>
<dbReference type="Proteomes" id="UP000242457">
    <property type="component" value="Unassembled WGS sequence"/>
</dbReference>
<evidence type="ECO:0000256" key="6">
    <source>
        <dbReference type="ARBA" id="ARBA00022771"/>
    </source>
</evidence>
<reference evidence="17 18" key="1">
    <citation type="submission" date="2014-07" db="EMBL/GenBank/DDBJ databases">
        <title>Genomic and transcriptomic analysis on Apis cerana provide comprehensive insights into honey bee biology.</title>
        <authorList>
            <person name="Diao Q."/>
            <person name="Sun L."/>
            <person name="Zheng H."/>
            <person name="Zheng H."/>
            <person name="Xu S."/>
            <person name="Wang S."/>
            <person name="Zeng Z."/>
            <person name="Hu F."/>
            <person name="Su S."/>
            <person name="Wu J."/>
        </authorList>
    </citation>
    <scope>NUCLEOTIDE SEQUENCE [LARGE SCALE GENOMIC DNA]</scope>
    <source>
        <tissue evidence="17">Pupae without intestine</tissue>
    </source>
</reference>
<evidence type="ECO:0000313" key="17">
    <source>
        <dbReference type="EMBL" id="PBC30574.1"/>
    </source>
</evidence>
<dbReference type="PROSITE" id="PS50174">
    <property type="entry name" value="G_PATCH"/>
    <property type="match status" value="1"/>
</dbReference>
<feature type="compositionally biased region" description="Basic and acidic residues" evidence="14">
    <location>
        <begin position="99"/>
        <end position="116"/>
    </location>
</feature>
<evidence type="ECO:0000256" key="9">
    <source>
        <dbReference type="ARBA" id="ARBA00023125"/>
    </source>
</evidence>
<feature type="region of interest" description="Disordered" evidence="14">
    <location>
        <begin position="285"/>
        <end position="307"/>
    </location>
</feature>
<feature type="coiled-coil region" evidence="13">
    <location>
        <begin position="387"/>
        <end position="419"/>
    </location>
</feature>
<sequence>MTDNMTDAESLREAIAQYEQQLAQVQATLSVTTQEADRENLLSLQSDIQELITLTKESLQGVETSSEDLDDDDDDDDVDGDDDMDDPLAKEYALFKAELEKTSNDSENKEQDKQDDGASNNIEVSMQDELRQLEGMKCRAPHGSSWGGIGYHNAMICSVYQNDRTKIKNMQDIKVRVLFLNPTHKEMLPCPYYLDGKCKFSDEDCRFSHGELVSLSSIQEYREPDFQSIKMGSRVLAKQKNQLWHRCIVLKMPEKEGDVFRIKFEASGNITEVFLQDLLPLNDADLEMSDTSDDSDGESDSTEYSKEEVVHKSLLTVESNTPLGNWEKYTRGIGSKLMAQMGYIAGTGLGKHSDGRVEPVEATVLPAGKSLDHCMELRENAGGDKNLFSVERKMRKQQQKLEQQREKQYQREKEREENNIFNFINATLGDKPKNEIQKNISKGKNNLKTESNRQLNVASLQIGETILRLERESTKLKESLTRHAKGSVHYNNIIMKYNEKQKELISLRASEKSIAVEQDQRKNRAKLSIF</sequence>
<evidence type="ECO:0000256" key="12">
    <source>
        <dbReference type="PROSITE-ProRule" id="PRU00723"/>
    </source>
</evidence>
<evidence type="ECO:0000313" key="18">
    <source>
        <dbReference type="Proteomes" id="UP000242457"/>
    </source>
</evidence>
<feature type="region of interest" description="Disordered" evidence="14">
    <location>
        <begin position="59"/>
        <end position="86"/>
    </location>
</feature>
<feature type="region of interest" description="Disordered" evidence="14">
    <location>
        <begin position="99"/>
        <end position="122"/>
    </location>
</feature>
<dbReference type="PANTHER" id="PTHR46297">
    <property type="entry name" value="ZINC FINGER CCCH-TYPE WITH G PATCH DOMAIN-CONTAINING PROTEIN"/>
    <property type="match status" value="1"/>
</dbReference>
<evidence type="ECO:0000256" key="4">
    <source>
        <dbReference type="ARBA" id="ARBA00022491"/>
    </source>
</evidence>
<dbReference type="Gene3D" id="2.30.30.1190">
    <property type="match status" value="1"/>
</dbReference>
<evidence type="ECO:0000256" key="3">
    <source>
        <dbReference type="ARBA" id="ARBA00022414"/>
    </source>
</evidence>
<keyword evidence="6 12" id="KW-0863">Zinc-finger</keyword>
<keyword evidence="8" id="KW-0805">Transcription regulation</keyword>
<dbReference type="GO" id="GO:0000978">
    <property type="term" value="F:RNA polymerase II cis-regulatory region sequence-specific DNA binding"/>
    <property type="evidence" value="ECO:0007669"/>
    <property type="project" value="TreeGrafter"/>
</dbReference>